<sequence>MLYFPALTAGLPNDFQSRKTKIEKLTEKIYSVKEFQRIADSMQPSVGELSDYPAISPIKKPVISSGFGMRKHPVCKV</sequence>
<gene>
    <name evidence="1" type="ORF">EZS27_022603</name>
</gene>
<reference evidence="1" key="1">
    <citation type="submission" date="2019-03" db="EMBL/GenBank/DDBJ databases">
        <title>Single cell metagenomics reveals metabolic interactions within the superorganism composed of flagellate Streblomastix strix and complex community of Bacteroidetes bacteria on its surface.</title>
        <authorList>
            <person name="Treitli S.C."/>
            <person name="Kolisko M."/>
            <person name="Husnik F."/>
            <person name="Keeling P."/>
            <person name="Hampl V."/>
        </authorList>
    </citation>
    <scope>NUCLEOTIDE SEQUENCE</scope>
    <source>
        <strain evidence="1">STM</strain>
    </source>
</reference>
<organism evidence="1">
    <name type="scientific">termite gut metagenome</name>
    <dbReference type="NCBI Taxonomy" id="433724"/>
    <lineage>
        <taxon>unclassified sequences</taxon>
        <taxon>metagenomes</taxon>
        <taxon>organismal metagenomes</taxon>
    </lineage>
</organism>
<evidence type="ECO:0000313" key="1">
    <source>
        <dbReference type="EMBL" id="KAA6328512.1"/>
    </source>
</evidence>
<dbReference type="AlphaFoldDB" id="A0A5J4R450"/>
<proteinExistence type="predicted"/>
<comment type="caution">
    <text evidence="1">The sequence shown here is derived from an EMBL/GenBank/DDBJ whole genome shotgun (WGS) entry which is preliminary data.</text>
</comment>
<dbReference type="EMBL" id="SNRY01001807">
    <property type="protein sequence ID" value="KAA6328512.1"/>
    <property type="molecule type" value="Genomic_DNA"/>
</dbReference>
<accession>A0A5J4R450</accession>
<protein>
    <submittedName>
        <fullName evidence="1">Uncharacterized protein</fullName>
    </submittedName>
</protein>
<name>A0A5J4R450_9ZZZZ</name>